<dbReference type="EMBL" id="RCCJ01000001">
    <property type="protein sequence ID" value="RLJ69793.1"/>
    <property type="molecule type" value="Genomic_DNA"/>
</dbReference>
<gene>
    <name evidence="5" type="ORF">BCF55_0049</name>
</gene>
<keyword evidence="6" id="KW-1185">Reference proteome</keyword>
<feature type="binding site" evidence="4">
    <location>
        <position position="132"/>
    </location>
    <ligand>
        <name>D-ribulose 5-phosphate</name>
        <dbReference type="ChEBI" id="CHEBI:58121"/>
    </ligand>
</feature>
<dbReference type="InterPro" id="IPR036569">
    <property type="entry name" value="RpiB_LacA_LacB_sf"/>
</dbReference>
<dbReference type="NCBIfam" id="TIGR00689">
    <property type="entry name" value="rpiB_lacA_lacB"/>
    <property type="match status" value="1"/>
</dbReference>
<dbReference type="AlphaFoldDB" id="A0A497XS93"/>
<dbReference type="PIRSF" id="PIRSF005384">
    <property type="entry name" value="RpiB_LacA_B"/>
    <property type="match status" value="1"/>
</dbReference>
<evidence type="ECO:0000256" key="2">
    <source>
        <dbReference type="ARBA" id="ARBA00023235"/>
    </source>
</evidence>
<comment type="similarity">
    <text evidence="1">Belongs to the LacAB/RpiB family.</text>
</comment>
<dbReference type="RefSeq" id="WP_121008637.1">
    <property type="nucleotide sequence ID" value="NZ_RCCJ01000001.1"/>
</dbReference>
<feature type="active site" description="Proton acceptor" evidence="3">
    <location>
        <position position="65"/>
    </location>
</feature>
<sequence length="148" mass="16320">MRIALGSDHAGFPLKEKIKEFLLEKGHEVVDFGTTSVESTHYPLFAKEVSLAVQNGKADRGILVCGTGIGMSITANKFKGIRAALCMNEYMARMSRLHNDANVLCLGDRVVGEDLALAIVETWLETPFEGGRHAKRVELIAEIEKEYL</sequence>
<dbReference type="InterPro" id="IPR003500">
    <property type="entry name" value="RpiB_LacA_LacB"/>
</dbReference>
<evidence type="ECO:0000256" key="4">
    <source>
        <dbReference type="PIRSR" id="PIRSR005384-2"/>
    </source>
</evidence>
<feature type="binding site" evidence="4">
    <location>
        <position position="109"/>
    </location>
    <ligand>
        <name>D-ribulose 5-phosphate</name>
        <dbReference type="ChEBI" id="CHEBI:58121"/>
    </ligand>
</feature>
<dbReference type="SUPFAM" id="SSF89623">
    <property type="entry name" value="Ribose/Galactose isomerase RpiB/AlsB"/>
    <property type="match status" value="1"/>
</dbReference>
<name>A0A497XS93_9AQUI</name>
<comment type="caution">
    <text evidence="5">The sequence shown here is derived from an EMBL/GenBank/DDBJ whole genome shotgun (WGS) entry which is preliminary data.</text>
</comment>
<dbReference type="Pfam" id="PF02502">
    <property type="entry name" value="LacAB_rpiB"/>
    <property type="match status" value="1"/>
</dbReference>
<proteinExistence type="inferred from homology"/>
<feature type="binding site" evidence="4">
    <location>
        <begin position="8"/>
        <end position="9"/>
    </location>
    <ligand>
        <name>D-ribulose 5-phosphate</name>
        <dbReference type="ChEBI" id="CHEBI:58121"/>
    </ligand>
</feature>
<dbReference type="Gene3D" id="3.40.1400.10">
    <property type="entry name" value="Sugar-phosphate isomerase, RpiB/LacA/LacB"/>
    <property type="match status" value="1"/>
</dbReference>
<evidence type="ECO:0000313" key="6">
    <source>
        <dbReference type="Proteomes" id="UP000267841"/>
    </source>
</evidence>
<dbReference type="PANTHER" id="PTHR43732">
    <property type="entry name" value="RIBOSE 5-PHOSPHATE ISOMERASE-RELATED"/>
    <property type="match status" value="1"/>
</dbReference>
<dbReference type="InterPro" id="IPR051812">
    <property type="entry name" value="SPI_LacAB/RpiB"/>
</dbReference>
<dbReference type="PANTHER" id="PTHR43732:SF1">
    <property type="entry name" value="RIBOSE 5-PHOSPHATE ISOMERASE"/>
    <property type="match status" value="1"/>
</dbReference>
<feature type="binding site" evidence="4">
    <location>
        <position position="136"/>
    </location>
    <ligand>
        <name>D-ribulose 5-phosphate</name>
        <dbReference type="ChEBI" id="CHEBI:58121"/>
    </ligand>
</feature>
<accession>A0A497XS93</accession>
<evidence type="ECO:0000256" key="3">
    <source>
        <dbReference type="PIRSR" id="PIRSR005384-1"/>
    </source>
</evidence>
<evidence type="ECO:0000313" key="5">
    <source>
        <dbReference type="EMBL" id="RLJ69793.1"/>
    </source>
</evidence>
<dbReference type="NCBIfam" id="TIGR01120">
    <property type="entry name" value="rpiB"/>
    <property type="match status" value="1"/>
</dbReference>
<organism evidence="5 6">
    <name type="scientific">Hydrogenivirga caldilitoris</name>
    <dbReference type="NCBI Taxonomy" id="246264"/>
    <lineage>
        <taxon>Bacteria</taxon>
        <taxon>Pseudomonadati</taxon>
        <taxon>Aquificota</taxon>
        <taxon>Aquificia</taxon>
        <taxon>Aquificales</taxon>
        <taxon>Aquificaceae</taxon>
        <taxon>Hydrogenivirga</taxon>
    </lineage>
</organism>
<dbReference type="InterPro" id="IPR004785">
    <property type="entry name" value="RpiB"/>
</dbReference>
<evidence type="ECO:0000256" key="1">
    <source>
        <dbReference type="ARBA" id="ARBA00008754"/>
    </source>
</evidence>
<feature type="binding site" evidence="4">
    <location>
        <position position="99"/>
    </location>
    <ligand>
        <name>D-ribulose 5-phosphate</name>
        <dbReference type="ChEBI" id="CHEBI:58121"/>
    </ligand>
</feature>
<dbReference type="Proteomes" id="UP000267841">
    <property type="component" value="Unassembled WGS sequence"/>
</dbReference>
<dbReference type="GO" id="GO:0016861">
    <property type="term" value="F:intramolecular oxidoreductase activity, interconverting aldoses and ketoses"/>
    <property type="evidence" value="ECO:0007669"/>
    <property type="project" value="UniProtKB-ARBA"/>
</dbReference>
<reference evidence="5 6" key="1">
    <citation type="submission" date="2018-10" db="EMBL/GenBank/DDBJ databases">
        <title>Genomic Encyclopedia of Archaeal and Bacterial Type Strains, Phase II (KMG-II): from individual species to whole genera.</title>
        <authorList>
            <person name="Goeker M."/>
        </authorList>
    </citation>
    <scope>NUCLEOTIDE SEQUENCE [LARGE SCALE GENOMIC DNA]</scope>
    <source>
        <strain evidence="5 6">DSM 16510</strain>
    </source>
</reference>
<protein>
    <submittedName>
        <fullName evidence="5">Ribose 5-phosphate isomerase B</fullName>
    </submittedName>
</protein>
<dbReference type="NCBIfam" id="NF004051">
    <property type="entry name" value="PRK05571.1"/>
    <property type="match status" value="1"/>
</dbReference>
<feature type="active site" description="Proton donor" evidence="3">
    <location>
        <position position="98"/>
    </location>
</feature>
<dbReference type="GO" id="GO:0005975">
    <property type="term" value="P:carbohydrate metabolic process"/>
    <property type="evidence" value="ECO:0007669"/>
    <property type="project" value="InterPro"/>
</dbReference>
<keyword evidence="2 5" id="KW-0413">Isomerase</keyword>
<dbReference type="OrthoDB" id="1778624at2"/>
<feature type="binding site" evidence="4">
    <location>
        <begin position="66"/>
        <end position="70"/>
    </location>
    <ligand>
        <name>D-ribulose 5-phosphate</name>
        <dbReference type="ChEBI" id="CHEBI:58121"/>
    </ligand>
</feature>